<name>A0A977PYC0_9CYAN</name>
<accession>A0A977PYC0</accession>
<organism evidence="2">
    <name type="scientific">Woronichinia naegeliana WA131</name>
    <dbReference type="NCBI Taxonomy" id="2824559"/>
    <lineage>
        <taxon>Bacteria</taxon>
        <taxon>Bacillati</taxon>
        <taxon>Cyanobacteriota</taxon>
        <taxon>Cyanophyceae</taxon>
        <taxon>Synechococcales</taxon>
        <taxon>Coelosphaeriaceae</taxon>
        <taxon>Woronichinia</taxon>
    </lineage>
</organism>
<evidence type="ECO:0000313" key="2">
    <source>
        <dbReference type="EMBL" id="UXE62320.1"/>
    </source>
</evidence>
<feature type="coiled-coil region" evidence="1">
    <location>
        <begin position="92"/>
        <end position="129"/>
    </location>
</feature>
<dbReference type="EMBL" id="CP073041">
    <property type="protein sequence ID" value="UXE62320.1"/>
    <property type="molecule type" value="Genomic_DNA"/>
</dbReference>
<dbReference type="KEGG" id="wna:KA717_05815"/>
<dbReference type="Proteomes" id="UP001065613">
    <property type="component" value="Chromosome"/>
</dbReference>
<dbReference type="AlphaFoldDB" id="A0A977PYC0"/>
<reference evidence="2" key="1">
    <citation type="submission" date="2021-04" db="EMBL/GenBank/DDBJ databases">
        <title>Genome sequence of Woronichinia naegeliana from Washington state freshwater lake bloom.</title>
        <authorList>
            <person name="Dreher T.W."/>
        </authorList>
    </citation>
    <scope>NUCLEOTIDE SEQUENCE</scope>
    <source>
        <strain evidence="2">WA131</strain>
    </source>
</reference>
<protein>
    <submittedName>
        <fullName evidence="2">Uncharacterized protein</fullName>
    </submittedName>
</protein>
<gene>
    <name evidence="2" type="ORF">KA717_05815</name>
</gene>
<keyword evidence="1" id="KW-0175">Coiled coil</keyword>
<sequence>MLACKKSDHLWESCSELLPFSAQLDYSVEPNTTMFVFIEIDEHQKIQSLNNADEWIFATLRKSLTEAPLSAAVVETEKQRVETWRQEITATNLELTRQRIELETQREQLQSLEISLKQEQDQLKEHSITFKKIILKAIALLFLRDFKGGSNFSK</sequence>
<evidence type="ECO:0000256" key="1">
    <source>
        <dbReference type="SAM" id="Coils"/>
    </source>
</evidence>
<proteinExistence type="predicted"/>